<organism evidence="7 8">
    <name type="scientific">Motiliproteus coralliicola</name>
    <dbReference type="NCBI Taxonomy" id="2283196"/>
    <lineage>
        <taxon>Bacteria</taxon>
        <taxon>Pseudomonadati</taxon>
        <taxon>Pseudomonadota</taxon>
        <taxon>Gammaproteobacteria</taxon>
        <taxon>Oceanospirillales</taxon>
        <taxon>Oceanospirillaceae</taxon>
        <taxon>Motiliproteus</taxon>
    </lineage>
</organism>
<reference evidence="7 8" key="1">
    <citation type="submission" date="2018-07" db="EMBL/GenBank/DDBJ databases">
        <title>Motiliproteus coralliicola sp. nov., a bacterium isolated from Coral.</title>
        <authorList>
            <person name="Wang G."/>
        </authorList>
    </citation>
    <scope>NUCLEOTIDE SEQUENCE [LARGE SCALE GENOMIC DNA]</scope>
    <source>
        <strain evidence="7 8">C34</strain>
    </source>
</reference>
<keyword evidence="8" id="KW-1185">Reference proteome</keyword>
<evidence type="ECO:0000256" key="4">
    <source>
        <dbReference type="ARBA" id="ARBA00022679"/>
    </source>
</evidence>
<evidence type="ECO:0000256" key="3">
    <source>
        <dbReference type="ARBA" id="ARBA00022576"/>
    </source>
</evidence>
<dbReference type="GO" id="GO:0008483">
    <property type="term" value="F:transaminase activity"/>
    <property type="evidence" value="ECO:0007669"/>
    <property type="project" value="UniProtKB-KW"/>
</dbReference>
<dbReference type="Gene3D" id="3.40.640.10">
    <property type="entry name" value="Type I PLP-dependent aspartate aminotransferase-like (Major domain)"/>
    <property type="match status" value="1"/>
</dbReference>
<evidence type="ECO:0000256" key="6">
    <source>
        <dbReference type="RuleBase" id="RU003560"/>
    </source>
</evidence>
<dbReference type="OrthoDB" id="9801052at2"/>
<evidence type="ECO:0000313" key="7">
    <source>
        <dbReference type="EMBL" id="RDE24618.1"/>
    </source>
</evidence>
<dbReference type="Pfam" id="PF00202">
    <property type="entry name" value="Aminotran_3"/>
    <property type="match status" value="1"/>
</dbReference>
<evidence type="ECO:0000313" key="8">
    <source>
        <dbReference type="Proteomes" id="UP000253769"/>
    </source>
</evidence>
<dbReference type="InterPro" id="IPR005814">
    <property type="entry name" value="Aminotrans_3"/>
</dbReference>
<dbReference type="PROSITE" id="PS00600">
    <property type="entry name" value="AA_TRANSFER_CLASS_3"/>
    <property type="match status" value="1"/>
</dbReference>
<dbReference type="EMBL" id="QQOH01000001">
    <property type="protein sequence ID" value="RDE24618.1"/>
    <property type="molecule type" value="Genomic_DNA"/>
</dbReference>
<sequence>MNAINKPTVKQYDYDKIRQQDKAHFLHPWQVFDVFREEGALPIVEGSGNHIVDADGKRYFDAVGGLWCNNIGLGRVEMAEAIAQQALQLSYANPFVDMTNAPAAELAAKLAELAPGSINHVFFSCGGSTSVDTAFRLIHYYQNCRGKHDKKHIISRINAYHGSTYAAMSIGGKPGDHPPEFDFIKDTIHHLSYPNFYRAPAGMDEQQFVDHLVQEFEDKIAELGGADKVAAFFAEPVMGAGGVIVAPEGYLKRMHQICKDNDILYVSDEVVTAFGRLGHWFASKERFDIQPDIIISAKGLTSGYQPLGATLFSDEIFAVLDAEGSDRCFAHGFTYSGHPVACAAALKNIEIMEREQLLGNVKEIGPYFEQQLKTLEDLPIVGQVRGINFMQCVEYVADKETKALFPEALDIGKRVSNHADARGLITRAIVHLNVMSPALTMTRKDVDFIVSTLRESIEATMADLRAEGLLDG</sequence>
<dbReference type="InterPro" id="IPR015422">
    <property type="entry name" value="PyrdxlP-dep_Trfase_small"/>
</dbReference>
<keyword evidence="5 6" id="KW-0663">Pyridoxal phosphate</keyword>
<gene>
    <name evidence="7" type="ORF">DV711_03250</name>
</gene>
<dbReference type="Gene3D" id="3.90.1150.10">
    <property type="entry name" value="Aspartate Aminotransferase, domain 1"/>
    <property type="match status" value="1"/>
</dbReference>
<protein>
    <submittedName>
        <fullName evidence="7">Aminotransferase</fullName>
    </submittedName>
</protein>
<keyword evidence="4 7" id="KW-0808">Transferase</keyword>
<comment type="caution">
    <text evidence="7">The sequence shown here is derived from an EMBL/GenBank/DDBJ whole genome shotgun (WGS) entry which is preliminary data.</text>
</comment>
<name>A0A369WR77_9GAMM</name>
<dbReference type="FunFam" id="3.40.640.10:FF:000014">
    <property type="entry name" value="Adenosylmethionine-8-amino-7-oxononanoate aminotransferase, probable"/>
    <property type="match status" value="1"/>
</dbReference>
<proteinExistence type="inferred from homology"/>
<comment type="similarity">
    <text evidence="2 6">Belongs to the class-III pyridoxal-phosphate-dependent aminotransferase family.</text>
</comment>
<dbReference type="RefSeq" id="WP_114694205.1">
    <property type="nucleotide sequence ID" value="NZ_QQOH01000001.1"/>
</dbReference>
<dbReference type="GO" id="GO:0030170">
    <property type="term" value="F:pyridoxal phosphate binding"/>
    <property type="evidence" value="ECO:0007669"/>
    <property type="project" value="InterPro"/>
</dbReference>
<dbReference type="PANTHER" id="PTHR43094:SF1">
    <property type="entry name" value="AMINOTRANSFERASE CLASS-III"/>
    <property type="match status" value="1"/>
</dbReference>
<dbReference type="PANTHER" id="PTHR43094">
    <property type="entry name" value="AMINOTRANSFERASE"/>
    <property type="match status" value="1"/>
</dbReference>
<dbReference type="InterPro" id="IPR015421">
    <property type="entry name" value="PyrdxlP-dep_Trfase_major"/>
</dbReference>
<accession>A0A369WR77</accession>
<dbReference type="SUPFAM" id="SSF53383">
    <property type="entry name" value="PLP-dependent transferases"/>
    <property type="match status" value="1"/>
</dbReference>
<evidence type="ECO:0000256" key="5">
    <source>
        <dbReference type="ARBA" id="ARBA00022898"/>
    </source>
</evidence>
<dbReference type="InterPro" id="IPR015424">
    <property type="entry name" value="PyrdxlP-dep_Trfase"/>
</dbReference>
<dbReference type="AlphaFoldDB" id="A0A369WR77"/>
<dbReference type="Proteomes" id="UP000253769">
    <property type="component" value="Unassembled WGS sequence"/>
</dbReference>
<dbReference type="PIRSF" id="PIRSF000521">
    <property type="entry name" value="Transaminase_4ab_Lys_Orn"/>
    <property type="match status" value="1"/>
</dbReference>
<dbReference type="InterPro" id="IPR049704">
    <property type="entry name" value="Aminotrans_3_PPA_site"/>
</dbReference>
<dbReference type="GO" id="GO:0005829">
    <property type="term" value="C:cytosol"/>
    <property type="evidence" value="ECO:0007669"/>
    <property type="project" value="TreeGrafter"/>
</dbReference>
<dbReference type="NCBIfam" id="NF005447">
    <property type="entry name" value="PRK07036.1"/>
    <property type="match status" value="1"/>
</dbReference>
<evidence type="ECO:0000256" key="2">
    <source>
        <dbReference type="ARBA" id="ARBA00008954"/>
    </source>
</evidence>
<keyword evidence="3 7" id="KW-0032">Aminotransferase</keyword>
<evidence type="ECO:0000256" key="1">
    <source>
        <dbReference type="ARBA" id="ARBA00001933"/>
    </source>
</evidence>
<dbReference type="CDD" id="cd00610">
    <property type="entry name" value="OAT_like"/>
    <property type="match status" value="1"/>
</dbReference>
<comment type="cofactor">
    <cofactor evidence="1">
        <name>pyridoxal 5'-phosphate</name>
        <dbReference type="ChEBI" id="CHEBI:597326"/>
    </cofactor>
</comment>